<evidence type="ECO:0000313" key="2">
    <source>
        <dbReference type="EMBL" id="TMX05177.1"/>
    </source>
</evidence>
<dbReference type="EMBL" id="RXGB01000120">
    <property type="protein sequence ID" value="TMX05177.1"/>
    <property type="molecule type" value="Genomic_DNA"/>
</dbReference>
<dbReference type="GO" id="GO:0003677">
    <property type="term" value="F:DNA binding"/>
    <property type="evidence" value="ECO:0007669"/>
    <property type="project" value="InterPro"/>
</dbReference>
<gene>
    <name evidence="2" type="ORF">EJD97_001817</name>
</gene>
<organism evidence="2">
    <name type="scientific">Solanum chilense</name>
    <name type="common">Tomato</name>
    <name type="synonym">Lycopersicon chilense</name>
    <dbReference type="NCBI Taxonomy" id="4083"/>
    <lineage>
        <taxon>Eukaryota</taxon>
        <taxon>Viridiplantae</taxon>
        <taxon>Streptophyta</taxon>
        <taxon>Embryophyta</taxon>
        <taxon>Tracheophyta</taxon>
        <taxon>Spermatophyta</taxon>
        <taxon>Magnoliopsida</taxon>
        <taxon>eudicotyledons</taxon>
        <taxon>Gunneridae</taxon>
        <taxon>Pentapetalae</taxon>
        <taxon>asterids</taxon>
        <taxon>lamiids</taxon>
        <taxon>Solanales</taxon>
        <taxon>Solanaceae</taxon>
        <taxon>Solanoideae</taxon>
        <taxon>Solaneae</taxon>
        <taxon>Solanum</taxon>
        <taxon>Solanum subgen. Lycopersicon</taxon>
    </lineage>
</organism>
<sequence length="248" mass="27144">MTCSLFHVKGHNKRSFHLRRSDGVCSTVGEQRSIPTSNVEEPSSSKKGRGRPHKSTNIESEPVAKRGRGRPKNTNARGDSPTIIAPPTTTRTTRATTSESASRASPRTTVPLTTSRTPTHEASASVNVVGVLSRYRNGRGRGRGLGSEGRDQNTNVHQRKLLLPGKERVLKTQLIFKRPRVTIMGVFQTKNSLKNLYPGLPSSTTLAGPKRVLRSSTVTGDVVFKPTSGLKLKGNQAITTRRLQQIRY</sequence>
<feature type="region of interest" description="Disordered" evidence="1">
    <location>
        <begin position="24"/>
        <end position="124"/>
    </location>
</feature>
<comment type="caution">
    <text evidence="2">The sequence shown here is derived from an EMBL/GenBank/DDBJ whole genome shotgun (WGS) entry which is preliminary data.</text>
</comment>
<reference evidence="2" key="1">
    <citation type="submission" date="2019-05" db="EMBL/GenBank/DDBJ databases">
        <title>The de novo reference genome and transcriptome assemblies of the wild tomato species Solanum chilense.</title>
        <authorList>
            <person name="Stam R."/>
            <person name="Nosenko T."/>
            <person name="Hoerger A.C."/>
            <person name="Stephan W."/>
            <person name="Seidel M.A."/>
            <person name="Kuhn J.M.M."/>
            <person name="Haberer G."/>
            <person name="Tellier A."/>
        </authorList>
    </citation>
    <scope>NUCLEOTIDE SEQUENCE</scope>
    <source>
        <tissue evidence="2">Mature leaves</tissue>
    </source>
</reference>
<accession>A0A6N2CBV8</accession>
<dbReference type="InterPro" id="IPR017956">
    <property type="entry name" value="AT_hook_DNA-bd_motif"/>
</dbReference>
<feature type="compositionally biased region" description="Polar residues" evidence="1">
    <location>
        <begin position="28"/>
        <end position="42"/>
    </location>
</feature>
<dbReference type="AlphaFoldDB" id="A0A6N2CBV8"/>
<name>A0A6N2CBV8_SOLCI</name>
<evidence type="ECO:0000256" key="1">
    <source>
        <dbReference type="SAM" id="MobiDB-lite"/>
    </source>
</evidence>
<feature type="compositionally biased region" description="Low complexity" evidence="1">
    <location>
        <begin position="81"/>
        <end position="117"/>
    </location>
</feature>
<protein>
    <submittedName>
        <fullName evidence="2">Uncharacterized protein</fullName>
    </submittedName>
</protein>
<dbReference type="PRINTS" id="PR00929">
    <property type="entry name" value="ATHOOK"/>
</dbReference>
<proteinExistence type="predicted"/>